<reference evidence="2" key="1">
    <citation type="submission" date="2016-06" db="EMBL/GenBank/DDBJ databases">
        <authorList>
            <person name="Van Tyne D."/>
        </authorList>
    </citation>
    <scope>NUCLEOTIDE SEQUENCE</scope>
    <source>
        <strain evidence="2">JM9A</strain>
    </source>
</reference>
<keyword evidence="1" id="KW-0472">Membrane</keyword>
<comment type="caution">
    <text evidence="2">The sequence shown here is derived from an EMBL/GenBank/DDBJ whole genome shotgun (WGS) entry which is preliminary data.</text>
</comment>
<dbReference type="EMBL" id="MAEI02000001">
    <property type="protein sequence ID" value="MEO1782836.1"/>
    <property type="molecule type" value="Genomic_DNA"/>
</dbReference>
<feature type="transmembrane region" description="Helical" evidence="1">
    <location>
        <begin position="207"/>
        <end position="226"/>
    </location>
</feature>
<sequence>MKGIIVTISHQQNNTIQWTWQDQQYLPRFTNYLKLTYPDYDWEIIPGHDLTNHDLGQYQAAALPPVSEKFAETIRQLNPQIKLIIPKREDFMYMMAPKAMVLGRTTGYLVATGPQITTRGLPSEARQAKFSNESLRQLMRDYPTIYWSVVTFEELKGKLTENATDVTVALTPQAIPYEKFIATHFSEATVLHATPSKLAATPKQLELMMMGTVLTTMFLLCLMCLVGM</sequence>
<dbReference type="RefSeq" id="WP_161870153.1">
    <property type="nucleotide sequence ID" value="NZ_JAQFAM010000001.1"/>
</dbReference>
<accession>A0ABV0F445</accession>
<proteinExistence type="predicted"/>
<evidence type="ECO:0000313" key="2">
    <source>
        <dbReference type="EMBL" id="MEO1782836.1"/>
    </source>
</evidence>
<reference evidence="2" key="2">
    <citation type="submission" date="2024-02" db="EMBL/GenBank/DDBJ databases">
        <title>The Genome Sequence of Enterococcus diestrammenae JM9A.</title>
        <authorList>
            <person name="Earl A."/>
            <person name="Manson A."/>
            <person name="Gilmore M."/>
            <person name="Sanders J."/>
            <person name="Shea T."/>
            <person name="Howe W."/>
            <person name="Livny J."/>
            <person name="Cuomo C."/>
            <person name="Neafsey D."/>
            <person name="Birren B."/>
        </authorList>
    </citation>
    <scope>NUCLEOTIDE SEQUENCE</scope>
    <source>
        <strain evidence="2">JM9A</strain>
    </source>
</reference>
<protein>
    <submittedName>
        <fullName evidence="2">Uncharacterized protein</fullName>
    </submittedName>
</protein>
<gene>
    <name evidence="2" type="ORF">BAU18_002452</name>
</gene>
<keyword evidence="1" id="KW-1133">Transmembrane helix</keyword>
<organism evidence="2 3">
    <name type="scientific">Enterococcus diestrammenae</name>
    <dbReference type="NCBI Taxonomy" id="1155073"/>
    <lineage>
        <taxon>Bacteria</taxon>
        <taxon>Bacillati</taxon>
        <taxon>Bacillota</taxon>
        <taxon>Bacilli</taxon>
        <taxon>Lactobacillales</taxon>
        <taxon>Enterococcaceae</taxon>
        <taxon>Enterococcus</taxon>
    </lineage>
</organism>
<name>A0ABV0F445_9ENTE</name>
<keyword evidence="1" id="KW-0812">Transmembrane</keyword>
<evidence type="ECO:0000256" key="1">
    <source>
        <dbReference type="SAM" id="Phobius"/>
    </source>
</evidence>
<keyword evidence="3" id="KW-1185">Reference proteome</keyword>
<evidence type="ECO:0000313" key="3">
    <source>
        <dbReference type="Proteomes" id="UP001429357"/>
    </source>
</evidence>
<dbReference type="Proteomes" id="UP001429357">
    <property type="component" value="Unassembled WGS sequence"/>
</dbReference>